<dbReference type="Gene3D" id="3.30.160.60">
    <property type="entry name" value="Classic Zinc Finger"/>
    <property type="match status" value="1"/>
</dbReference>
<dbReference type="GO" id="GO:0003676">
    <property type="term" value="F:nucleic acid binding"/>
    <property type="evidence" value="ECO:0007669"/>
    <property type="project" value="InterPro"/>
</dbReference>
<dbReference type="SMART" id="SM00451">
    <property type="entry name" value="ZnF_U1"/>
    <property type="match status" value="1"/>
</dbReference>
<dbReference type="PANTHER" id="PTHR46786">
    <property type="entry name" value="ZINC FINGER MATRIN-TYPE PROTEIN 3"/>
    <property type="match status" value="1"/>
</dbReference>
<dbReference type="InterPro" id="IPR036236">
    <property type="entry name" value="Znf_C2H2_sf"/>
</dbReference>
<dbReference type="EMBL" id="GEMB01008020">
    <property type="protein sequence ID" value="JAR95441.1"/>
    <property type="molecule type" value="Transcribed_RNA"/>
</dbReference>
<dbReference type="InterPro" id="IPR052644">
    <property type="entry name" value="ZMAT3"/>
</dbReference>
<feature type="domain" description="C2H2-type" evidence="1">
    <location>
        <begin position="82"/>
        <end position="104"/>
    </location>
</feature>
<protein>
    <submittedName>
        <fullName evidence="2">Zinc finger protein 346-like protein</fullName>
    </submittedName>
</protein>
<dbReference type="GO" id="GO:0008270">
    <property type="term" value="F:zinc ion binding"/>
    <property type="evidence" value="ECO:0007669"/>
    <property type="project" value="InterPro"/>
</dbReference>
<sequence>MDASSYYYYYYYDPNCIYNYPTQPTSYETYQAVNEDQLGAYNVPNLYEEQLHTNEGEDDTFKDPDAIPLPKDLTSMFKPLECELCGVQVASETSAFTHYEGKTHIKNVNAYMKEHYN</sequence>
<evidence type="ECO:0000259" key="1">
    <source>
        <dbReference type="PROSITE" id="PS00028"/>
    </source>
</evidence>
<organism evidence="2">
    <name type="scientific">Triatoma infestans</name>
    <name type="common">Assassin bug</name>
    <dbReference type="NCBI Taxonomy" id="30076"/>
    <lineage>
        <taxon>Eukaryota</taxon>
        <taxon>Metazoa</taxon>
        <taxon>Ecdysozoa</taxon>
        <taxon>Arthropoda</taxon>
        <taxon>Hexapoda</taxon>
        <taxon>Insecta</taxon>
        <taxon>Pterygota</taxon>
        <taxon>Neoptera</taxon>
        <taxon>Paraneoptera</taxon>
        <taxon>Hemiptera</taxon>
        <taxon>Heteroptera</taxon>
        <taxon>Panheteroptera</taxon>
        <taxon>Cimicomorpha</taxon>
        <taxon>Reduviidae</taxon>
        <taxon>Triatominae</taxon>
        <taxon>Triatoma</taxon>
    </lineage>
</organism>
<dbReference type="InterPro" id="IPR013087">
    <property type="entry name" value="Znf_C2H2_type"/>
</dbReference>
<reference evidence="2" key="2">
    <citation type="journal article" date="2017" name="J. Med. Entomol.">
        <title>Transcriptome Analysis of the Triatoma infestans (Hemiptera: Reduviidae) Integument.</title>
        <authorList>
            <person name="Calderon-Fernandez G.M."/>
            <person name="Moriconi D.E."/>
            <person name="Dulbecco A.B."/>
            <person name="Juarez M.P."/>
        </authorList>
    </citation>
    <scope>NUCLEOTIDE SEQUENCE</scope>
    <source>
        <strain evidence="2">Int1</strain>
        <tissue evidence="2">Integument</tissue>
    </source>
</reference>
<dbReference type="PROSITE" id="PS00028">
    <property type="entry name" value="ZINC_FINGER_C2H2_1"/>
    <property type="match status" value="1"/>
</dbReference>
<reference evidence="2" key="1">
    <citation type="submission" date="2016-04" db="EMBL/GenBank/DDBJ databases">
        <authorList>
            <person name="Calderon-Fernandez G.M.Sr."/>
        </authorList>
    </citation>
    <scope>NUCLEOTIDE SEQUENCE</scope>
    <source>
        <strain evidence="2">Int1</strain>
        <tissue evidence="2">Integument</tissue>
    </source>
</reference>
<dbReference type="SUPFAM" id="SSF57667">
    <property type="entry name" value="beta-beta-alpha zinc fingers"/>
    <property type="match status" value="1"/>
</dbReference>
<dbReference type="Pfam" id="PF12874">
    <property type="entry name" value="zf-met"/>
    <property type="match status" value="1"/>
</dbReference>
<proteinExistence type="predicted"/>
<dbReference type="InterPro" id="IPR003604">
    <property type="entry name" value="Matrin/U1-like-C_Znf_C2H2"/>
</dbReference>
<dbReference type="PANTHER" id="PTHR46786:SF1">
    <property type="entry name" value="ZINC FINGER MATRIN-TYPE PROTEIN 3"/>
    <property type="match status" value="1"/>
</dbReference>
<name>A0A170TXV0_TRIIF</name>
<feature type="non-terminal residue" evidence="2">
    <location>
        <position position="117"/>
    </location>
</feature>
<accession>A0A170TXV0</accession>
<dbReference type="AlphaFoldDB" id="A0A170TXV0"/>
<evidence type="ECO:0000313" key="2">
    <source>
        <dbReference type="EMBL" id="JAR95441.1"/>
    </source>
</evidence>